<reference evidence="3" key="2">
    <citation type="submission" date="2017-06" db="EMBL/GenBank/DDBJ databases">
        <title>WGS assembly of Brachypodium distachyon.</title>
        <authorList>
            <consortium name="The International Brachypodium Initiative"/>
            <person name="Lucas S."/>
            <person name="Harmon-Smith M."/>
            <person name="Lail K."/>
            <person name="Tice H."/>
            <person name="Grimwood J."/>
            <person name="Bruce D."/>
            <person name="Barry K."/>
            <person name="Shu S."/>
            <person name="Lindquist E."/>
            <person name="Wang M."/>
            <person name="Pitluck S."/>
            <person name="Vogel J.P."/>
            <person name="Garvin D.F."/>
            <person name="Mockler T.C."/>
            <person name="Schmutz J."/>
            <person name="Rokhsar D."/>
            <person name="Bevan M.W."/>
        </authorList>
    </citation>
    <scope>NUCLEOTIDE SEQUENCE</scope>
    <source>
        <strain evidence="3">Bd21</strain>
    </source>
</reference>
<dbReference type="OrthoDB" id="10250354at2759"/>
<dbReference type="InterPro" id="IPR001623">
    <property type="entry name" value="DnaJ_domain"/>
</dbReference>
<dbReference type="Gene3D" id="1.10.287.110">
    <property type="entry name" value="DnaJ domain"/>
    <property type="match status" value="1"/>
</dbReference>
<dbReference type="InterPro" id="IPR036869">
    <property type="entry name" value="J_dom_sf"/>
</dbReference>
<feature type="region of interest" description="Disordered" evidence="1">
    <location>
        <begin position="255"/>
        <end position="275"/>
    </location>
</feature>
<feature type="compositionally biased region" description="Polar residues" evidence="1">
    <location>
        <begin position="356"/>
        <end position="386"/>
    </location>
</feature>
<feature type="compositionally biased region" description="Polar residues" evidence="1">
    <location>
        <begin position="262"/>
        <end position="275"/>
    </location>
</feature>
<keyword evidence="5" id="KW-1185">Reference proteome</keyword>
<evidence type="ECO:0000313" key="3">
    <source>
        <dbReference type="EMBL" id="PNT63427.1"/>
    </source>
</evidence>
<dbReference type="PRINTS" id="PR00625">
    <property type="entry name" value="JDOMAIN"/>
</dbReference>
<dbReference type="InParanoid" id="A0A2K2CN19"/>
<dbReference type="GO" id="GO:0005783">
    <property type="term" value="C:endoplasmic reticulum"/>
    <property type="evidence" value="ECO:0007669"/>
    <property type="project" value="UniProtKB-ARBA"/>
</dbReference>
<protein>
    <recommendedName>
        <fullName evidence="2">J domain-containing protein</fullName>
    </recommendedName>
</protein>
<dbReference type="CDD" id="cd06257">
    <property type="entry name" value="DnaJ"/>
    <property type="match status" value="1"/>
</dbReference>
<dbReference type="PROSITE" id="PS50076">
    <property type="entry name" value="DNAJ_2"/>
    <property type="match status" value="1"/>
</dbReference>
<dbReference type="EnsemblPlants" id="PNT63427">
    <property type="protein sequence ID" value="PNT63427"/>
    <property type="gene ID" value="BRADI_4g15440v3"/>
</dbReference>
<name>A0A2K2CN19_BRADI</name>
<sequence>MECNREEAFRARESAIKKMENGDFTGAQKIALKAQILFPELQNISQVLNICNVHCAADTRVNGEMGWYAILEVEPTTDQIDIKKQYRRLAFSLHPDKNSFYGAEAAFKLVAEANRVLCDETARFHYDIKRQSALRKVPKQPTQQHTSRCDVPGYAATIWTICPHCWRRYLYHRHVLDTQVCCVSCKNNYFAYNLNEQYVPTSSSVSSSFQAPAKMFPSQQGHPVKPSSARGTTDVKPRMTVPQCDEYTKWYSRPSMEEKANHSGTNGKNQFSAMNQDKPFVPTVNQHMGRSIPVSFDPDTFDRKSGTEDVSAAPNATNVRSPVNLSFTGTNTYMDVRINVAQCDIKGNGCTDSEKQANQSGITSGNVEIPTTNKSESSAQTLNMNTGGRWMPDRADLNVDRKNLGKEDISTVSNIAVSSTLQRSARRKNNADGSSRLDSNSKKKQRINDLQSIDLNCKQFSDHTDTNAVRQSVSSHVYSTIDTQEKANATYMGDQDNVKAKATDTVGQNQASCSVNLSFLPDADFFDFEKVRDVKIFAVGQIWAAYDNLDGMPRFYARIKSFDASNFKVHITWLEYAEANEAEEKWTNEELPVACGSFRLGTTEVSQDRLMFSHIVSWSKGKRRNYEIHPRKGEVWAVYKGWSMQWGSDADNHRSYEYDVVEVLSNFSVSDGVTVVPLVRIKGFVSLFGAAKEKSEIVVASSELLLFSHSVPFCRTDGNEKVGVPAGFLKLDTAGLPMDLEEAFPSVTLDFSMSPGKKDGSTSIGLSNDSAGKCRSFENFACGQIWALYNDHDSFPNFYGWISEVELEPFKVHLTWLEACPQLEQGQQWLEQDIPVSCGKFKIENWKTKYETNAAFSHLVCTRNIESSWQIEILPKVGEIWAIYMNLTPDWTPSSIDACEFAIGEIIERTESKHKNFFSSSIPSFRLTEESGGKLRGFYELDPASVPDVFLSRDAP</sequence>
<accession>A0A2K2CN19</accession>
<reference evidence="3 4" key="1">
    <citation type="journal article" date="2010" name="Nature">
        <title>Genome sequencing and analysis of the model grass Brachypodium distachyon.</title>
        <authorList>
            <consortium name="International Brachypodium Initiative"/>
        </authorList>
    </citation>
    <scope>NUCLEOTIDE SEQUENCE [LARGE SCALE GENOMIC DNA]</scope>
    <source>
        <strain evidence="3 4">Bd21</strain>
    </source>
</reference>
<dbReference type="PANTHER" id="PTHR47374">
    <property type="entry name" value="ENDOSOME ANTIGEN-LIKE PROTEIN, PUTATIVE (DUF3444)-RELATED"/>
    <property type="match status" value="1"/>
</dbReference>
<gene>
    <name evidence="3" type="ORF">BRADI_4g15440v3</name>
</gene>
<reference evidence="4" key="3">
    <citation type="submission" date="2018-08" db="UniProtKB">
        <authorList>
            <consortium name="EnsemblPlants"/>
        </authorList>
    </citation>
    <scope>IDENTIFICATION</scope>
    <source>
        <strain evidence="4">cv. Bd21</strain>
    </source>
</reference>
<dbReference type="PANTHER" id="PTHR47374:SF9">
    <property type="entry name" value="DUF3444 DOMAIN-CONTAINING PROTEIN"/>
    <property type="match status" value="1"/>
</dbReference>
<dbReference type="Proteomes" id="UP000008810">
    <property type="component" value="Chromosome 4"/>
</dbReference>
<dbReference type="InterPro" id="IPR024593">
    <property type="entry name" value="DUF3444"/>
</dbReference>
<dbReference type="AlphaFoldDB" id="A0A2K2CN19"/>
<dbReference type="SMART" id="SM00271">
    <property type="entry name" value="DnaJ"/>
    <property type="match status" value="1"/>
</dbReference>
<organism evidence="3">
    <name type="scientific">Brachypodium distachyon</name>
    <name type="common">Purple false brome</name>
    <name type="synonym">Trachynia distachya</name>
    <dbReference type="NCBI Taxonomy" id="15368"/>
    <lineage>
        <taxon>Eukaryota</taxon>
        <taxon>Viridiplantae</taxon>
        <taxon>Streptophyta</taxon>
        <taxon>Embryophyta</taxon>
        <taxon>Tracheophyta</taxon>
        <taxon>Spermatophyta</taxon>
        <taxon>Magnoliopsida</taxon>
        <taxon>Liliopsida</taxon>
        <taxon>Poales</taxon>
        <taxon>Poaceae</taxon>
        <taxon>BOP clade</taxon>
        <taxon>Pooideae</taxon>
        <taxon>Stipodae</taxon>
        <taxon>Brachypodieae</taxon>
        <taxon>Brachypodium</taxon>
    </lineage>
</organism>
<evidence type="ECO:0000256" key="1">
    <source>
        <dbReference type="SAM" id="MobiDB-lite"/>
    </source>
</evidence>
<proteinExistence type="predicted"/>
<feature type="domain" description="J" evidence="2">
    <location>
        <begin position="66"/>
        <end position="130"/>
    </location>
</feature>
<dbReference type="Gramene" id="PNT63427">
    <property type="protein sequence ID" value="PNT63427"/>
    <property type="gene ID" value="BRADI_4g15440v3"/>
</dbReference>
<evidence type="ECO:0000313" key="4">
    <source>
        <dbReference type="EnsemblPlants" id="PNT63427"/>
    </source>
</evidence>
<dbReference type="Pfam" id="PF00226">
    <property type="entry name" value="DnaJ"/>
    <property type="match status" value="1"/>
</dbReference>
<dbReference type="Pfam" id="PF11926">
    <property type="entry name" value="DUF3444"/>
    <property type="match status" value="2"/>
</dbReference>
<evidence type="ECO:0000313" key="5">
    <source>
        <dbReference type="Proteomes" id="UP000008810"/>
    </source>
</evidence>
<feature type="region of interest" description="Disordered" evidence="1">
    <location>
        <begin position="352"/>
        <end position="394"/>
    </location>
</feature>
<feature type="region of interest" description="Disordered" evidence="1">
    <location>
        <begin position="214"/>
        <end position="237"/>
    </location>
</feature>
<dbReference type="FunCoup" id="A0A2K2CN19">
    <property type="interactions" value="969"/>
</dbReference>
<evidence type="ECO:0000259" key="2">
    <source>
        <dbReference type="PROSITE" id="PS50076"/>
    </source>
</evidence>
<feature type="region of interest" description="Disordered" evidence="1">
    <location>
        <begin position="420"/>
        <end position="445"/>
    </location>
</feature>
<dbReference type="EMBL" id="CM000883">
    <property type="protein sequence ID" value="PNT63427.1"/>
    <property type="molecule type" value="Genomic_DNA"/>
</dbReference>
<dbReference type="STRING" id="15368.A0A2K2CN19"/>
<dbReference type="SUPFAM" id="SSF46565">
    <property type="entry name" value="Chaperone J-domain"/>
    <property type="match status" value="1"/>
</dbReference>